<evidence type="ECO:0000256" key="6">
    <source>
        <dbReference type="ARBA" id="ARBA00022989"/>
    </source>
</evidence>
<dbReference type="GO" id="GO:0006865">
    <property type="term" value="P:amino acid transport"/>
    <property type="evidence" value="ECO:0007669"/>
    <property type="project" value="UniProtKB-KW"/>
</dbReference>
<keyword evidence="3" id="KW-0813">Transport</keyword>
<dbReference type="GO" id="GO:0016020">
    <property type="term" value="C:membrane"/>
    <property type="evidence" value="ECO:0007669"/>
    <property type="project" value="UniProtKB-SubCell"/>
</dbReference>
<dbReference type="Gene3D" id="1.20.1740.10">
    <property type="entry name" value="Amino acid/polyamine transporter I"/>
    <property type="match status" value="1"/>
</dbReference>
<dbReference type="InterPro" id="IPR004841">
    <property type="entry name" value="AA-permease/SLC12A_dom"/>
</dbReference>
<feature type="transmembrane region" description="Helical" evidence="9">
    <location>
        <begin position="357"/>
        <end position="376"/>
    </location>
</feature>
<dbReference type="Proteomes" id="UP000188342">
    <property type="component" value="Unassembled WGS sequence"/>
</dbReference>
<feature type="transmembrane region" description="Helical" evidence="9">
    <location>
        <begin position="297"/>
        <end position="323"/>
    </location>
</feature>
<feature type="transmembrane region" description="Helical" evidence="9">
    <location>
        <begin position="454"/>
        <end position="474"/>
    </location>
</feature>
<dbReference type="Pfam" id="PF00324">
    <property type="entry name" value="AA_permease"/>
    <property type="match status" value="1"/>
</dbReference>
<dbReference type="FunFam" id="1.20.1740.10:FF:000001">
    <property type="entry name" value="Amino acid permease"/>
    <property type="match status" value="1"/>
</dbReference>
<organism evidence="11 12">
    <name type="scientific">Luteococcus japonicus LSP_Lj1</name>
    <dbReference type="NCBI Taxonomy" id="1255658"/>
    <lineage>
        <taxon>Bacteria</taxon>
        <taxon>Bacillati</taxon>
        <taxon>Actinomycetota</taxon>
        <taxon>Actinomycetes</taxon>
        <taxon>Propionibacteriales</taxon>
        <taxon>Propionibacteriaceae</taxon>
        <taxon>Luteococcus</taxon>
    </lineage>
</organism>
<evidence type="ECO:0000256" key="2">
    <source>
        <dbReference type="ARBA" id="ARBA00008583"/>
    </source>
</evidence>
<dbReference type="InterPro" id="IPR004840">
    <property type="entry name" value="Amino_acid_permease_CS"/>
</dbReference>
<accession>A0A1R4KP20</accession>
<feature type="domain" description="Amino acid permease/ SLC12A" evidence="10">
    <location>
        <begin position="38"/>
        <end position="479"/>
    </location>
</feature>
<dbReference type="PROSITE" id="PS00218">
    <property type="entry name" value="AMINO_ACID_PERMEASE_1"/>
    <property type="match status" value="1"/>
</dbReference>
<reference evidence="11 12" key="1">
    <citation type="submission" date="2017-02" db="EMBL/GenBank/DDBJ databases">
        <authorList>
            <person name="Peterson S.W."/>
        </authorList>
    </citation>
    <scope>NUCLEOTIDE SEQUENCE [LARGE SCALE GENOMIC DNA]</scope>
    <source>
        <strain evidence="11 12">LSP_Lj1</strain>
    </source>
</reference>
<feature type="transmembrane region" description="Helical" evidence="9">
    <location>
        <begin position="66"/>
        <end position="86"/>
    </location>
</feature>
<dbReference type="PIRSF" id="PIRSF006060">
    <property type="entry name" value="AA_transporter"/>
    <property type="match status" value="1"/>
</dbReference>
<evidence type="ECO:0000256" key="3">
    <source>
        <dbReference type="ARBA" id="ARBA00022448"/>
    </source>
</evidence>
<evidence type="ECO:0000313" key="11">
    <source>
        <dbReference type="EMBL" id="SJN45843.1"/>
    </source>
</evidence>
<dbReference type="EMBL" id="FUKQ01000064">
    <property type="protein sequence ID" value="SJN45843.1"/>
    <property type="molecule type" value="Genomic_DNA"/>
</dbReference>
<keyword evidence="7 9" id="KW-0472">Membrane</keyword>
<dbReference type="GO" id="GO:0055085">
    <property type="term" value="P:transmembrane transport"/>
    <property type="evidence" value="ECO:0007669"/>
    <property type="project" value="InterPro"/>
</dbReference>
<feature type="transmembrane region" description="Helical" evidence="9">
    <location>
        <begin position="39"/>
        <end position="60"/>
    </location>
</feature>
<keyword evidence="12" id="KW-1185">Reference proteome</keyword>
<name>A0A1R4KP20_9ACTN</name>
<evidence type="ECO:0000313" key="12">
    <source>
        <dbReference type="Proteomes" id="UP000188342"/>
    </source>
</evidence>
<feature type="transmembrane region" description="Helical" evidence="9">
    <location>
        <begin position="147"/>
        <end position="169"/>
    </location>
</feature>
<evidence type="ECO:0000256" key="4">
    <source>
        <dbReference type="ARBA" id="ARBA00022692"/>
    </source>
</evidence>
<evidence type="ECO:0000256" key="8">
    <source>
        <dbReference type="SAM" id="MobiDB-lite"/>
    </source>
</evidence>
<comment type="subcellular location">
    <subcellularLocation>
        <location evidence="1">Membrane</location>
        <topology evidence="1">Multi-pass membrane protein</topology>
    </subcellularLocation>
</comment>
<feature type="transmembrane region" description="Helical" evidence="9">
    <location>
        <begin position="382"/>
        <end position="402"/>
    </location>
</feature>
<keyword evidence="6 9" id="KW-1133">Transmembrane helix</keyword>
<dbReference type="AlphaFoldDB" id="A0A1R4KP20"/>
<feature type="transmembrane region" description="Helical" evidence="9">
    <location>
        <begin position="222"/>
        <end position="244"/>
    </location>
</feature>
<evidence type="ECO:0000256" key="9">
    <source>
        <dbReference type="SAM" id="Phobius"/>
    </source>
</evidence>
<dbReference type="PANTHER" id="PTHR43495">
    <property type="entry name" value="GABA PERMEASE"/>
    <property type="match status" value="1"/>
</dbReference>
<dbReference type="PANTHER" id="PTHR43495:SF5">
    <property type="entry name" value="GAMMA-AMINOBUTYRIC ACID PERMEASE"/>
    <property type="match status" value="1"/>
</dbReference>
<protein>
    <submittedName>
        <fullName evidence="11">S-methylmethionine permease</fullName>
    </submittedName>
</protein>
<feature type="transmembrane region" description="Helical" evidence="9">
    <location>
        <begin position="106"/>
        <end position="127"/>
    </location>
</feature>
<feature type="compositionally biased region" description="Polar residues" evidence="8">
    <location>
        <begin position="1"/>
        <end position="20"/>
    </location>
</feature>
<comment type="similarity">
    <text evidence="2">Belongs to the amino acid-polyamine-organocation (APC) superfamily. Amino acid transporter (AAT) (TC 2.A.3.1) family.</text>
</comment>
<evidence type="ECO:0000259" key="10">
    <source>
        <dbReference type="Pfam" id="PF00324"/>
    </source>
</evidence>
<feature type="region of interest" description="Disordered" evidence="8">
    <location>
        <begin position="1"/>
        <end position="21"/>
    </location>
</feature>
<feature type="transmembrane region" description="Helical" evidence="9">
    <location>
        <begin position="265"/>
        <end position="285"/>
    </location>
</feature>
<keyword evidence="4 9" id="KW-0812">Transmembrane</keyword>
<feature type="transmembrane region" description="Helical" evidence="9">
    <location>
        <begin position="430"/>
        <end position="448"/>
    </location>
</feature>
<evidence type="ECO:0000256" key="5">
    <source>
        <dbReference type="ARBA" id="ARBA00022970"/>
    </source>
</evidence>
<gene>
    <name evidence="11" type="ORF">FM114_16330</name>
</gene>
<proteinExistence type="inferred from homology"/>
<feature type="transmembrane region" description="Helical" evidence="9">
    <location>
        <begin position="181"/>
        <end position="202"/>
    </location>
</feature>
<evidence type="ECO:0000256" key="7">
    <source>
        <dbReference type="ARBA" id="ARBA00023136"/>
    </source>
</evidence>
<evidence type="ECO:0000256" key="1">
    <source>
        <dbReference type="ARBA" id="ARBA00004141"/>
    </source>
</evidence>
<keyword evidence="5" id="KW-0029">Amino-acid transport</keyword>
<sequence length="484" mass="51556">MVTMTQHTTIPDESPAQTSLWAEPPRTDQLQRSMSARHLMMISLGGVIGTGLFLSSGWTISQAGPIGTILAYALGAVIVYLVMMCLGELAVAMPWTGAFHVYATRFLGPATGFTVAVLYWSTWTIALGSEFTGAGLIMQHWFPDTPVSIWSAVFIALIFGLNAASVRVFAEAETLLSGIKVAAIICFIVLGLLAIVGLLPVQGNTTRPGLGNLTDGGIFPNGLGAVFTTMLAVNFAFSGTELIGITAGETAEPARVIPKAIHATLARLSIFFIGSIFVMACLIPWREAGVDQSPFVTVFGAIGLHWAGDVMNFVVLTAILSAANSGLYASTRMLWSLANEGTIPAAVARTNRHGIPVVALCLSMVGGLLALLSSVVAADTVYLVLVSISGLAVVLVWMAIAASQVRFRRQWLASGRSVDELGYRTPGHPWVGIAAFVLSALSCVLIVFDPTQRMALFWTVPFVALCYLGHWLLVRRGRTEPESR</sequence>